<dbReference type="PROSITE" id="PS50102">
    <property type="entry name" value="RRM"/>
    <property type="match status" value="1"/>
</dbReference>
<dbReference type="AlphaFoldDB" id="A0AAN9R927"/>
<dbReference type="EMBL" id="JAYMYQ010000001">
    <property type="protein sequence ID" value="KAK7363696.1"/>
    <property type="molecule type" value="Genomic_DNA"/>
</dbReference>
<dbReference type="GO" id="GO:0005686">
    <property type="term" value="C:U2 snRNP"/>
    <property type="evidence" value="ECO:0007669"/>
    <property type="project" value="TreeGrafter"/>
</dbReference>
<evidence type="ECO:0000256" key="1">
    <source>
        <dbReference type="ARBA" id="ARBA00022884"/>
    </source>
</evidence>
<reference evidence="4 5" key="1">
    <citation type="submission" date="2024-01" db="EMBL/GenBank/DDBJ databases">
        <title>The genomes of 5 underutilized Papilionoideae crops provide insights into root nodulation and disease resistanc.</title>
        <authorList>
            <person name="Jiang F."/>
        </authorList>
    </citation>
    <scope>NUCLEOTIDE SEQUENCE [LARGE SCALE GENOMIC DNA]</scope>
    <source>
        <strain evidence="4">LVBAO_FW01</strain>
        <tissue evidence="4">Leaves</tissue>
    </source>
</reference>
<keyword evidence="5" id="KW-1185">Reference proteome</keyword>
<dbReference type="Gene3D" id="3.30.70.330">
    <property type="match status" value="1"/>
</dbReference>
<dbReference type="GO" id="GO:0071011">
    <property type="term" value="C:precatalytic spliceosome"/>
    <property type="evidence" value="ECO:0007669"/>
    <property type="project" value="TreeGrafter"/>
</dbReference>
<evidence type="ECO:0000259" key="3">
    <source>
        <dbReference type="PROSITE" id="PS50102"/>
    </source>
</evidence>
<dbReference type="GO" id="GO:0003723">
    <property type="term" value="F:RNA binding"/>
    <property type="evidence" value="ECO:0007669"/>
    <property type="project" value="UniProtKB-UniRule"/>
</dbReference>
<proteinExistence type="predicted"/>
<name>A0AAN9R927_CANGL</name>
<sequence>MAHRGVVFTKCSPQFASLRRIGISRPWNWVTVTKSPTIPSPSISASCRYAAFCCRACSSSGSSVECNLPSSAKIFIRGLPLSTSEGGLMKVFSEFGEVNLVQLPVDKESGQSFGFAYIWFAKEEYAQLAVREMNGKFFDGRFVYVAIAKPESSRTSKSTKAYKF</sequence>
<dbReference type="SUPFAM" id="SSF54928">
    <property type="entry name" value="RNA-binding domain, RBD"/>
    <property type="match status" value="1"/>
</dbReference>
<accession>A0AAN9R927</accession>
<keyword evidence="1 2" id="KW-0694">RNA-binding</keyword>
<comment type="caution">
    <text evidence="4">The sequence shown here is derived from an EMBL/GenBank/DDBJ whole genome shotgun (WGS) entry which is preliminary data.</text>
</comment>
<gene>
    <name evidence="4" type="ORF">VNO77_05848</name>
</gene>
<evidence type="ECO:0000313" key="5">
    <source>
        <dbReference type="Proteomes" id="UP001367508"/>
    </source>
</evidence>
<dbReference type="InterPro" id="IPR051847">
    <property type="entry name" value="RNA_proc/Spliceosome_comp"/>
</dbReference>
<protein>
    <recommendedName>
        <fullName evidence="3">RRM domain-containing protein</fullName>
    </recommendedName>
</protein>
<dbReference type="GO" id="GO:0000398">
    <property type="term" value="P:mRNA splicing, via spliceosome"/>
    <property type="evidence" value="ECO:0007669"/>
    <property type="project" value="TreeGrafter"/>
</dbReference>
<dbReference type="GO" id="GO:0071013">
    <property type="term" value="C:catalytic step 2 spliceosome"/>
    <property type="evidence" value="ECO:0007669"/>
    <property type="project" value="TreeGrafter"/>
</dbReference>
<dbReference type="Pfam" id="PF00076">
    <property type="entry name" value="RRM_1"/>
    <property type="match status" value="1"/>
</dbReference>
<feature type="domain" description="RRM" evidence="3">
    <location>
        <begin position="72"/>
        <end position="150"/>
    </location>
</feature>
<dbReference type="Proteomes" id="UP001367508">
    <property type="component" value="Unassembled WGS sequence"/>
</dbReference>
<dbReference type="PANTHER" id="PTHR45880:SF2">
    <property type="entry name" value="GLYCINE-RICH RNA-BINDING PROTEIN 4, MITOCHONDRIAL ISOFORM X1"/>
    <property type="match status" value="1"/>
</dbReference>
<evidence type="ECO:0000256" key="2">
    <source>
        <dbReference type="PROSITE-ProRule" id="PRU00176"/>
    </source>
</evidence>
<dbReference type="InterPro" id="IPR000504">
    <property type="entry name" value="RRM_dom"/>
</dbReference>
<dbReference type="SMART" id="SM00360">
    <property type="entry name" value="RRM"/>
    <property type="match status" value="1"/>
</dbReference>
<evidence type="ECO:0000313" key="4">
    <source>
        <dbReference type="EMBL" id="KAK7363696.1"/>
    </source>
</evidence>
<dbReference type="PANTHER" id="PTHR45880">
    <property type="entry name" value="RNA-BINDING MOTIF PROTEIN, X-LINKED 2"/>
    <property type="match status" value="1"/>
</dbReference>
<organism evidence="4 5">
    <name type="scientific">Canavalia gladiata</name>
    <name type="common">Sword bean</name>
    <name type="synonym">Dolichos gladiatus</name>
    <dbReference type="NCBI Taxonomy" id="3824"/>
    <lineage>
        <taxon>Eukaryota</taxon>
        <taxon>Viridiplantae</taxon>
        <taxon>Streptophyta</taxon>
        <taxon>Embryophyta</taxon>
        <taxon>Tracheophyta</taxon>
        <taxon>Spermatophyta</taxon>
        <taxon>Magnoliopsida</taxon>
        <taxon>eudicotyledons</taxon>
        <taxon>Gunneridae</taxon>
        <taxon>Pentapetalae</taxon>
        <taxon>rosids</taxon>
        <taxon>fabids</taxon>
        <taxon>Fabales</taxon>
        <taxon>Fabaceae</taxon>
        <taxon>Papilionoideae</taxon>
        <taxon>50 kb inversion clade</taxon>
        <taxon>NPAAA clade</taxon>
        <taxon>indigoferoid/millettioid clade</taxon>
        <taxon>Phaseoleae</taxon>
        <taxon>Canavalia</taxon>
    </lineage>
</organism>
<dbReference type="InterPro" id="IPR012677">
    <property type="entry name" value="Nucleotide-bd_a/b_plait_sf"/>
</dbReference>
<dbReference type="InterPro" id="IPR035979">
    <property type="entry name" value="RBD_domain_sf"/>
</dbReference>